<dbReference type="EMBL" id="KB446556">
    <property type="protein sequence ID" value="EME86526.1"/>
    <property type="molecule type" value="Genomic_DNA"/>
</dbReference>
<protein>
    <submittedName>
        <fullName evidence="1">Uncharacterized protein</fullName>
    </submittedName>
</protein>
<evidence type="ECO:0000313" key="2">
    <source>
        <dbReference type="Proteomes" id="UP000016932"/>
    </source>
</evidence>
<gene>
    <name evidence="1" type="ORF">MYCFIDRAFT_172263</name>
</gene>
<dbReference type="Proteomes" id="UP000016932">
    <property type="component" value="Unassembled WGS sequence"/>
</dbReference>
<dbReference type="RefSeq" id="XP_007923768.1">
    <property type="nucleotide sequence ID" value="XM_007925577.1"/>
</dbReference>
<dbReference type="KEGG" id="pfj:MYCFIDRAFT_172263"/>
<accession>M3API4</accession>
<proteinExistence type="predicted"/>
<sequence>MFTNLVQHPKHSVATQDACWYIRRQLKTSSLPNLRLCFQTRCTWVPLLTSPQGGSKVSSTCHLDCYAIPSPGMALTRFVLQRVSEIWLMVWLSFAAQTKVVPASEVVSWASLHANSRLSGFHFVFRYAIHP</sequence>
<reference evidence="1 2" key="1">
    <citation type="journal article" date="2012" name="PLoS Pathog.">
        <title>Diverse lifestyles and strategies of plant pathogenesis encoded in the genomes of eighteen Dothideomycetes fungi.</title>
        <authorList>
            <person name="Ohm R.A."/>
            <person name="Feau N."/>
            <person name="Henrissat B."/>
            <person name="Schoch C.L."/>
            <person name="Horwitz B.A."/>
            <person name="Barry K.W."/>
            <person name="Condon B.J."/>
            <person name="Copeland A.C."/>
            <person name="Dhillon B."/>
            <person name="Glaser F."/>
            <person name="Hesse C.N."/>
            <person name="Kosti I."/>
            <person name="LaButti K."/>
            <person name="Lindquist E.A."/>
            <person name="Lucas S."/>
            <person name="Salamov A.A."/>
            <person name="Bradshaw R.E."/>
            <person name="Ciuffetti L."/>
            <person name="Hamelin R.C."/>
            <person name="Kema G.H.J."/>
            <person name="Lawrence C."/>
            <person name="Scott J.A."/>
            <person name="Spatafora J.W."/>
            <person name="Turgeon B.G."/>
            <person name="de Wit P.J.G.M."/>
            <person name="Zhong S."/>
            <person name="Goodwin S.B."/>
            <person name="Grigoriev I.V."/>
        </authorList>
    </citation>
    <scope>NUCLEOTIDE SEQUENCE [LARGE SCALE GENOMIC DNA]</scope>
    <source>
        <strain evidence="1 2">CIRAD86</strain>
    </source>
</reference>
<dbReference type="HOGENOM" id="CLU_1928507_0_0_1"/>
<dbReference type="AlphaFoldDB" id="M3API4"/>
<evidence type="ECO:0000313" key="1">
    <source>
        <dbReference type="EMBL" id="EME86526.1"/>
    </source>
</evidence>
<name>M3API4_PSEFD</name>
<dbReference type="VEuPathDB" id="FungiDB:MYCFIDRAFT_172263"/>
<dbReference type="GeneID" id="19332773"/>
<keyword evidence="2" id="KW-1185">Reference proteome</keyword>
<organism evidence="1 2">
    <name type="scientific">Pseudocercospora fijiensis (strain CIRAD86)</name>
    <name type="common">Black leaf streak disease fungus</name>
    <name type="synonym">Mycosphaerella fijiensis</name>
    <dbReference type="NCBI Taxonomy" id="383855"/>
    <lineage>
        <taxon>Eukaryota</taxon>
        <taxon>Fungi</taxon>
        <taxon>Dikarya</taxon>
        <taxon>Ascomycota</taxon>
        <taxon>Pezizomycotina</taxon>
        <taxon>Dothideomycetes</taxon>
        <taxon>Dothideomycetidae</taxon>
        <taxon>Mycosphaerellales</taxon>
        <taxon>Mycosphaerellaceae</taxon>
        <taxon>Pseudocercospora</taxon>
    </lineage>
</organism>